<accession>A0A5M8FLE0</accession>
<dbReference type="AlphaFoldDB" id="A0A5M8FLE0"/>
<gene>
    <name evidence="1" type="ORF">F2Q65_14065</name>
</gene>
<dbReference type="EMBL" id="VWXX01000026">
    <property type="protein sequence ID" value="KAA6183931.1"/>
    <property type="molecule type" value="Genomic_DNA"/>
</dbReference>
<dbReference type="RefSeq" id="WP_150094042.1">
    <property type="nucleotide sequence ID" value="NZ_VWXX01000026.1"/>
</dbReference>
<protein>
    <submittedName>
        <fullName evidence="1">Uncharacterized protein</fullName>
    </submittedName>
</protein>
<name>A0A5M8FLE0_9GAMM</name>
<dbReference type="Proteomes" id="UP000322981">
    <property type="component" value="Unassembled WGS sequence"/>
</dbReference>
<reference evidence="1 2" key="1">
    <citation type="submission" date="2019-09" db="EMBL/GenBank/DDBJ databases">
        <title>Whole-genome sequence of the purple sulfur bacterium Thiohalocapsa marina DSM 19078.</title>
        <authorList>
            <person name="Kyndt J.A."/>
            <person name="Meyer T.E."/>
        </authorList>
    </citation>
    <scope>NUCLEOTIDE SEQUENCE [LARGE SCALE GENOMIC DNA]</scope>
    <source>
        <strain evidence="1 2">DSM 19078</strain>
    </source>
</reference>
<organism evidence="1 2">
    <name type="scientific">Thiohalocapsa marina</name>
    <dbReference type="NCBI Taxonomy" id="424902"/>
    <lineage>
        <taxon>Bacteria</taxon>
        <taxon>Pseudomonadati</taxon>
        <taxon>Pseudomonadota</taxon>
        <taxon>Gammaproteobacteria</taxon>
        <taxon>Chromatiales</taxon>
        <taxon>Chromatiaceae</taxon>
        <taxon>Thiohalocapsa</taxon>
    </lineage>
</organism>
<sequence length="195" mass="21379">MNHPVSRPAVQEFASSGCAWLAYAEPDRTIAGFAEARLRQVATPAQLRWTASAGQTYLLLDPQPITRRDRTASHQLLERAAAKTAAKLGAQAARRLQRLATYPDGWDQGQGRALADDSLLGLERLLDLADWSGLDVALFLSRDGQVLVNWPDAQGEVVELEIARDHFTCFMASTGDEIELPIEARAVSDVLARSR</sequence>
<comment type="caution">
    <text evidence="1">The sequence shown here is derived from an EMBL/GenBank/DDBJ whole genome shotgun (WGS) entry which is preliminary data.</text>
</comment>
<evidence type="ECO:0000313" key="2">
    <source>
        <dbReference type="Proteomes" id="UP000322981"/>
    </source>
</evidence>
<proteinExistence type="predicted"/>
<keyword evidence="2" id="KW-1185">Reference proteome</keyword>
<evidence type="ECO:0000313" key="1">
    <source>
        <dbReference type="EMBL" id="KAA6183931.1"/>
    </source>
</evidence>